<dbReference type="Gene3D" id="3.40.50.300">
    <property type="entry name" value="P-loop containing nucleotide triphosphate hydrolases"/>
    <property type="match status" value="1"/>
</dbReference>
<dbReference type="PANTHER" id="PTHR43442:SF3">
    <property type="entry name" value="GLUCONOKINASE-RELATED"/>
    <property type="match status" value="1"/>
</dbReference>
<accession>A0A368LQ38</accession>
<keyword evidence="12" id="KW-1185">Reference proteome</keyword>
<dbReference type="RefSeq" id="WP_086959780.1">
    <property type="nucleotide sequence ID" value="NZ_AP018680.1"/>
</dbReference>
<dbReference type="InterPro" id="IPR006001">
    <property type="entry name" value="Therm_gnt_kin"/>
</dbReference>
<dbReference type="FunFam" id="3.40.50.300:FF:000522">
    <property type="entry name" value="Gluconokinase"/>
    <property type="match status" value="1"/>
</dbReference>
<dbReference type="GO" id="GO:0046316">
    <property type="term" value="F:gluconokinase activity"/>
    <property type="evidence" value="ECO:0007669"/>
    <property type="project" value="UniProtKB-EC"/>
</dbReference>
<comment type="pathway">
    <text evidence="1">Carbohydrate acid metabolism.</text>
</comment>
<protein>
    <recommendedName>
        <fullName evidence="3 10">Gluconokinase</fullName>
        <ecNumber evidence="3 10">2.7.1.12</ecNumber>
    </recommendedName>
</protein>
<comment type="similarity">
    <text evidence="2 10">Belongs to the gluconokinase GntK/GntV family.</text>
</comment>
<evidence type="ECO:0000256" key="6">
    <source>
        <dbReference type="ARBA" id="ARBA00022777"/>
    </source>
</evidence>
<dbReference type="InterPro" id="IPR031322">
    <property type="entry name" value="Shikimate/glucono_kinase"/>
</dbReference>
<dbReference type="Proteomes" id="UP000252479">
    <property type="component" value="Unassembled WGS sequence"/>
</dbReference>
<comment type="caution">
    <text evidence="11">The sequence shown here is derived from an EMBL/GenBank/DDBJ whole genome shotgun (WGS) entry which is preliminary data.</text>
</comment>
<dbReference type="EC" id="2.7.1.12" evidence="3 10"/>
<evidence type="ECO:0000256" key="5">
    <source>
        <dbReference type="ARBA" id="ARBA00022741"/>
    </source>
</evidence>
<dbReference type="GeneID" id="303188699"/>
<keyword evidence="8" id="KW-0311">Gluconate utilization</keyword>
<dbReference type="GO" id="GO:0005737">
    <property type="term" value="C:cytoplasm"/>
    <property type="evidence" value="ECO:0007669"/>
    <property type="project" value="TreeGrafter"/>
</dbReference>
<comment type="catalytic activity">
    <reaction evidence="9 10">
        <text>D-gluconate + ATP = 6-phospho-D-gluconate + ADP + H(+)</text>
        <dbReference type="Rhea" id="RHEA:19433"/>
        <dbReference type="ChEBI" id="CHEBI:15378"/>
        <dbReference type="ChEBI" id="CHEBI:18391"/>
        <dbReference type="ChEBI" id="CHEBI:30616"/>
        <dbReference type="ChEBI" id="CHEBI:58759"/>
        <dbReference type="ChEBI" id="CHEBI:456216"/>
        <dbReference type="EC" id="2.7.1.12"/>
    </reaction>
</comment>
<evidence type="ECO:0000256" key="8">
    <source>
        <dbReference type="ARBA" id="ARBA00023064"/>
    </source>
</evidence>
<proteinExistence type="inferred from homology"/>
<dbReference type="EMBL" id="QPGL01000001">
    <property type="protein sequence ID" value="RCS74029.1"/>
    <property type="molecule type" value="Genomic_DNA"/>
</dbReference>
<evidence type="ECO:0000313" key="11">
    <source>
        <dbReference type="EMBL" id="RCS74029.1"/>
    </source>
</evidence>
<dbReference type="OrthoDB" id="9795716at2"/>
<evidence type="ECO:0000256" key="7">
    <source>
        <dbReference type="ARBA" id="ARBA00022840"/>
    </source>
</evidence>
<sequence>MKHKKILVMGVSGCGKSHIGQLLAQDLHFQFFDGDDFHPDSNVEKMRQGIPLTDEDRIDWLHTLNQLFISNDTAVIACSALKPQYRDILRLNNSELVIIYLQGDFDTIWQRHQKRDNHWFNGENMLKSQFEALMEPNANEAIFIDIKPSIDSVIQNIHTQLKA</sequence>
<evidence type="ECO:0000256" key="2">
    <source>
        <dbReference type="ARBA" id="ARBA00008420"/>
    </source>
</evidence>
<reference evidence="11 12" key="1">
    <citation type="journal article" date="2017" name="Elife">
        <title>Extensive horizontal gene transfer in cheese-associated bacteria.</title>
        <authorList>
            <person name="Bonham K.S."/>
            <person name="Wolfe B.E."/>
            <person name="Dutton R.J."/>
        </authorList>
    </citation>
    <scope>NUCLEOTIDE SEQUENCE [LARGE SCALE GENOMIC DNA]</scope>
    <source>
        <strain evidence="11 12">JB196</strain>
    </source>
</reference>
<evidence type="ECO:0000256" key="4">
    <source>
        <dbReference type="ARBA" id="ARBA00022679"/>
    </source>
</evidence>
<dbReference type="InterPro" id="IPR027417">
    <property type="entry name" value="P-loop_NTPase"/>
</dbReference>
<dbReference type="GO" id="GO:0005524">
    <property type="term" value="F:ATP binding"/>
    <property type="evidence" value="ECO:0007669"/>
    <property type="project" value="UniProtKB-KW"/>
</dbReference>
<dbReference type="AlphaFoldDB" id="A0A368LQ38"/>
<dbReference type="CDD" id="cd02021">
    <property type="entry name" value="GntK"/>
    <property type="match status" value="1"/>
</dbReference>
<evidence type="ECO:0000256" key="10">
    <source>
        <dbReference type="RuleBase" id="RU363066"/>
    </source>
</evidence>
<keyword evidence="4 10" id="KW-0808">Transferase</keyword>
<keyword evidence="6 10" id="KW-0418">Kinase</keyword>
<dbReference type="GO" id="GO:0019521">
    <property type="term" value="P:D-gluconate metabolic process"/>
    <property type="evidence" value="ECO:0007669"/>
    <property type="project" value="UniProtKB-KW"/>
</dbReference>
<organism evidence="11 12">
    <name type="scientific">Vibrio casei</name>
    <dbReference type="NCBI Taxonomy" id="673372"/>
    <lineage>
        <taxon>Bacteria</taxon>
        <taxon>Pseudomonadati</taxon>
        <taxon>Pseudomonadota</taxon>
        <taxon>Gammaproteobacteria</taxon>
        <taxon>Vibrionales</taxon>
        <taxon>Vibrionaceae</taxon>
        <taxon>Vibrio</taxon>
    </lineage>
</organism>
<keyword evidence="5 10" id="KW-0547">Nucleotide-binding</keyword>
<dbReference type="Pfam" id="PF01202">
    <property type="entry name" value="SKI"/>
    <property type="match status" value="1"/>
</dbReference>
<dbReference type="PANTHER" id="PTHR43442">
    <property type="entry name" value="GLUCONOKINASE-RELATED"/>
    <property type="match status" value="1"/>
</dbReference>
<evidence type="ECO:0000256" key="9">
    <source>
        <dbReference type="ARBA" id="ARBA00048090"/>
    </source>
</evidence>
<evidence type="ECO:0000256" key="3">
    <source>
        <dbReference type="ARBA" id="ARBA00012054"/>
    </source>
</evidence>
<dbReference type="NCBIfam" id="TIGR01313">
    <property type="entry name" value="therm_gnt_kin"/>
    <property type="match status" value="1"/>
</dbReference>
<evidence type="ECO:0000256" key="1">
    <source>
        <dbReference type="ARBA" id="ARBA00004761"/>
    </source>
</evidence>
<evidence type="ECO:0000313" key="12">
    <source>
        <dbReference type="Proteomes" id="UP000252479"/>
    </source>
</evidence>
<name>A0A368LQ38_9VIBR</name>
<keyword evidence="7 10" id="KW-0067">ATP-binding</keyword>
<gene>
    <name evidence="11" type="ORF">CIK83_07180</name>
</gene>
<dbReference type="SUPFAM" id="SSF52540">
    <property type="entry name" value="P-loop containing nucleoside triphosphate hydrolases"/>
    <property type="match status" value="1"/>
</dbReference>